<dbReference type="RefSeq" id="WP_109680223.1">
    <property type="nucleotide sequence ID" value="NZ_CP086615.1"/>
</dbReference>
<dbReference type="Proteomes" id="UP000245474">
    <property type="component" value="Unassembled WGS sequence"/>
</dbReference>
<organism evidence="2 3">
    <name type="scientific">Sediminicurvatus halobius</name>
    <dbReference type="NCBI Taxonomy" id="2182432"/>
    <lineage>
        <taxon>Bacteria</taxon>
        <taxon>Pseudomonadati</taxon>
        <taxon>Pseudomonadota</taxon>
        <taxon>Gammaproteobacteria</taxon>
        <taxon>Chromatiales</taxon>
        <taxon>Ectothiorhodospiraceae</taxon>
        <taxon>Sediminicurvatus</taxon>
    </lineage>
</organism>
<evidence type="ECO:0000313" key="3">
    <source>
        <dbReference type="Proteomes" id="UP000245474"/>
    </source>
</evidence>
<accession>A0A2U2MWG9</accession>
<name>A0A2U2MWG9_9GAMM</name>
<comment type="caution">
    <text evidence="2">The sequence shown here is derived from an EMBL/GenBank/DDBJ whole genome shotgun (WGS) entry which is preliminary data.</text>
</comment>
<gene>
    <name evidence="2" type="ORF">DEM34_18045</name>
</gene>
<dbReference type="EMBL" id="QFFI01000048">
    <property type="protein sequence ID" value="PWG61136.1"/>
    <property type="molecule type" value="Genomic_DNA"/>
</dbReference>
<evidence type="ECO:0000313" key="2">
    <source>
        <dbReference type="EMBL" id="PWG61136.1"/>
    </source>
</evidence>
<sequence length="123" mass="14078">MNVPKRFVRRHYLVAPTHIEKVRELSERHGISASAVVRRAIDAYAPEDAVSQEQAAAAALDSMSEALRDTRAQLAAMRERLDERMSESYREREREHARQEVRAYFAAHPEELDALSDYLGGLR</sequence>
<protein>
    <submittedName>
        <fullName evidence="2">Uncharacterized protein</fullName>
    </submittedName>
</protein>
<feature type="coiled-coil region" evidence="1">
    <location>
        <begin position="60"/>
        <end position="87"/>
    </location>
</feature>
<keyword evidence="1" id="KW-0175">Coiled coil</keyword>
<dbReference type="AlphaFoldDB" id="A0A2U2MWG9"/>
<proteinExistence type="predicted"/>
<dbReference type="OrthoDB" id="5800080at2"/>
<keyword evidence="3" id="KW-1185">Reference proteome</keyword>
<evidence type="ECO:0000256" key="1">
    <source>
        <dbReference type="SAM" id="Coils"/>
    </source>
</evidence>
<reference evidence="2 3" key="1">
    <citation type="submission" date="2018-05" db="EMBL/GenBank/DDBJ databases">
        <title>Spiribacter halobius sp. nov., a moderately halophilic bacterium isolated from marine solar saltern.</title>
        <authorList>
            <person name="Zheng W.-S."/>
            <person name="Lu D.-C."/>
            <person name="Du Z.-J."/>
        </authorList>
    </citation>
    <scope>NUCLEOTIDE SEQUENCE [LARGE SCALE GENOMIC DNA]</scope>
    <source>
        <strain evidence="2 3">E85</strain>
    </source>
</reference>